<proteinExistence type="predicted"/>
<feature type="transmembrane region" description="Helical" evidence="9">
    <location>
        <begin position="532"/>
        <end position="551"/>
    </location>
</feature>
<dbReference type="Gene3D" id="1.10.510.10">
    <property type="entry name" value="Transferase(Phosphotransferase) domain 1"/>
    <property type="match status" value="1"/>
</dbReference>
<evidence type="ECO:0000256" key="6">
    <source>
        <dbReference type="ARBA" id="ARBA00022840"/>
    </source>
</evidence>
<dbReference type="SMART" id="SM00220">
    <property type="entry name" value="S_TKc"/>
    <property type="match status" value="1"/>
</dbReference>
<keyword evidence="4" id="KW-0547">Nucleotide-binding</keyword>
<feature type="transmembrane region" description="Helical" evidence="9">
    <location>
        <begin position="591"/>
        <end position="612"/>
    </location>
</feature>
<dbReference type="AlphaFoldDB" id="A0A941JUB7"/>
<evidence type="ECO:0000313" key="12">
    <source>
        <dbReference type="Proteomes" id="UP000767446"/>
    </source>
</evidence>
<dbReference type="EC" id="2.7.11.1" evidence="1"/>
<protein>
    <recommendedName>
        <fullName evidence="1">non-specific serine/threonine protein kinase</fullName>
        <ecNumber evidence="1">2.7.11.1</ecNumber>
    </recommendedName>
</protein>
<feature type="transmembrane region" description="Helical" evidence="9">
    <location>
        <begin position="465"/>
        <end position="485"/>
    </location>
</feature>
<evidence type="ECO:0000256" key="1">
    <source>
        <dbReference type="ARBA" id="ARBA00012513"/>
    </source>
</evidence>
<dbReference type="Pfam" id="PF00069">
    <property type="entry name" value="Pkinase"/>
    <property type="match status" value="1"/>
</dbReference>
<keyword evidence="3" id="KW-0808">Transferase</keyword>
<comment type="catalytic activity">
    <reaction evidence="7">
        <text>L-threonyl-[protein] + ATP = O-phospho-L-threonyl-[protein] + ADP + H(+)</text>
        <dbReference type="Rhea" id="RHEA:46608"/>
        <dbReference type="Rhea" id="RHEA-COMP:11060"/>
        <dbReference type="Rhea" id="RHEA-COMP:11605"/>
        <dbReference type="ChEBI" id="CHEBI:15378"/>
        <dbReference type="ChEBI" id="CHEBI:30013"/>
        <dbReference type="ChEBI" id="CHEBI:30616"/>
        <dbReference type="ChEBI" id="CHEBI:61977"/>
        <dbReference type="ChEBI" id="CHEBI:456216"/>
        <dbReference type="EC" id="2.7.11.1"/>
    </reaction>
</comment>
<dbReference type="Gene3D" id="3.30.200.20">
    <property type="entry name" value="Phosphorylase Kinase, domain 1"/>
    <property type="match status" value="1"/>
</dbReference>
<evidence type="ECO:0000256" key="3">
    <source>
        <dbReference type="ARBA" id="ARBA00022679"/>
    </source>
</evidence>
<dbReference type="InterPro" id="IPR000719">
    <property type="entry name" value="Prot_kinase_dom"/>
</dbReference>
<evidence type="ECO:0000256" key="4">
    <source>
        <dbReference type="ARBA" id="ARBA00022741"/>
    </source>
</evidence>
<keyword evidence="9" id="KW-0472">Membrane</keyword>
<feature type="transmembrane region" description="Helical" evidence="9">
    <location>
        <begin position="557"/>
        <end position="579"/>
    </location>
</feature>
<evidence type="ECO:0000259" key="10">
    <source>
        <dbReference type="PROSITE" id="PS50011"/>
    </source>
</evidence>
<dbReference type="EMBL" id="JADQBC010000002">
    <property type="protein sequence ID" value="MBR8826390.1"/>
    <property type="molecule type" value="Genomic_DNA"/>
</dbReference>
<dbReference type="PANTHER" id="PTHR24363:SF0">
    <property type="entry name" value="SERINE_THREONINE KINASE LIKE DOMAIN CONTAINING 1"/>
    <property type="match status" value="1"/>
</dbReference>
<dbReference type="Proteomes" id="UP000767446">
    <property type="component" value="Unassembled WGS sequence"/>
</dbReference>
<sequence>MNNFPDFSPQGYEITRELGHNFTGGRVTYLATNLNTGQKVVIKQFQFAQLDSNWGEYQAHEQEIKLLQQLNHPGIPRYLDSFQTEAGFCMVQEYKQSQSLATPRNWKLLEVKHIAISVLEILVYLQSERPGIEQQEAEEMSAYLVQQNRKTPAIIHRDLKPENILIDEEHHVYLVDFGFARSGGGKIAASSVVKGSMGFMPPEQLFNRQLTLASDLYGLGATLICLLTGTKSTDIGSLVDSNYRFHFRHLIPPQERGWLNWLEKMVEPNFNDRYPSAAEALAALKPLDVHQLPKVRLSQNWLELTASQWGEKLTATIQVSNPIPNTILSGRWEVAPHPSDPPHTPYDHSWISFEPQKFAANYAECEITIDTSKLLPEQIYQRQIILQSNASENSAINLQVITASLQVNQIPNKFSLGVIFLLFLGAGLLLNLGFPQSLLIGFIVFTGLAAFDVILSKFELDQLRWLIIVASIVGTVLGAIAGSFFGSKFFLGFPLGFAIVLLLVITGAFLGAFSVKIFTDYPALINLKFKNFLQFGVILTLAVIKTIAQLVGINQKFIGLIVVILVIWAVLWFVIRFGVMDQMAKGFNQQDAAILVILTAGFGIGLGGWLAIIPRFDFPLGFRALNVFVIGCLPLAALYFISHLLYQKVIQQPRQIKKILAAYQQNKEQLIKP</sequence>
<dbReference type="InterPro" id="IPR008271">
    <property type="entry name" value="Ser/Thr_kinase_AS"/>
</dbReference>
<comment type="caution">
    <text evidence="11">The sequence shown here is derived from an EMBL/GenBank/DDBJ whole genome shotgun (WGS) entry which is preliminary data.</text>
</comment>
<dbReference type="CDD" id="cd14014">
    <property type="entry name" value="STKc_PknB_like"/>
    <property type="match status" value="1"/>
</dbReference>
<evidence type="ECO:0000256" key="8">
    <source>
        <dbReference type="ARBA" id="ARBA00048679"/>
    </source>
</evidence>
<keyword evidence="5 11" id="KW-0418">Kinase</keyword>
<feature type="transmembrane region" description="Helical" evidence="9">
    <location>
        <begin position="624"/>
        <end position="646"/>
    </location>
</feature>
<dbReference type="SUPFAM" id="SSF56112">
    <property type="entry name" value="Protein kinase-like (PK-like)"/>
    <property type="match status" value="1"/>
</dbReference>
<gene>
    <name evidence="11" type="ORF">DSM107014_00550</name>
</gene>
<evidence type="ECO:0000256" key="7">
    <source>
        <dbReference type="ARBA" id="ARBA00047899"/>
    </source>
</evidence>
<keyword evidence="6" id="KW-0067">ATP-binding</keyword>
<dbReference type="PANTHER" id="PTHR24363">
    <property type="entry name" value="SERINE/THREONINE PROTEIN KINASE"/>
    <property type="match status" value="1"/>
</dbReference>
<keyword evidence="2" id="KW-0723">Serine/threonine-protein kinase</keyword>
<feature type="transmembrane region" description="Helical" evidence="9">
    <location>
        <begin position="438"/>
        <end position="458"/>
    </location>
</feature>
<evidence type="ECO:0000256" key="5">
    <source>
        <dbReference type="ARBA" id="ARBA00022777"/>
    </source>
</evidence>
<comment type="catalytic activity">
    <reaction evidence="8">
        <text>L-seryl-[protein] + ATP = O-phospho-L-seryl-[protein] + ADP + H(+)</text>
        <dbReference type="Rhea" id="RHEA:17989"/>
        <dbReference type="Rhea" id="RHEA-COMP:9863"/>
        <dbReference type="Rhea" id="RHEA-COMP:11604"/>
        <dbReference type="ChEBI" id="CHEBI:15378"/>
        <dbReference type="ChEBI" id="CHEBI:29999"/>
        <dbReference type="ChEBI" id="CHEBI:30616"/>
        <dbReference type="ChEBI" id="CHEBI:83421"/>
        <dbReference type="ChEBI" id="CHEBI:456216"/>
        <dbReference type="EC" id="2.7.11.1"/>
    </reaction>
</comment>
<dbReference type="InterPro" id="IPR011009">
    <property type="entry name" value="Kinase-like_dom_sf"/>
</dbReference>
<dbReference type="GO" id="GO:0005524">
    <property type="term" value="F:ATP binding"/>
    <property type="evidence" value="ECO:0007669"/>
    <property type="project" value="UniProtKB-KW"/>
</dbReference>
<keyword evidence="9" id="KW-0812">Transmembrane</keyword>
<evidence type="ECO:0000313" key="11">
    <source>
        <dbReference type="EMBL" id="MBR8826390.1"/>
    </source>
</evidence>
<accession>A0A941JUB7</accession>
<name>A0A941JUB7_9CHRO</name>
<evidence type="ECO:0000256" key="9">
    <source>
        <dbReference type="SAM" id="Phobius"/>
    </source>
</evidence>
<feature type="domain" description="Protein kinase" evidence="10">
    <location>
        <begin position="12"/>
        <end position="293"/>
    </location>
</feature>
<dbReference type="PROSITE" id="PS50011">
    <property type="entry name" value="PROTEIN_KINASE_DOM"/>
    <property type="match status" value="1"/>
</dbReference>
<dbReference type="PROSITE" id="PS00108">
    <property type="entry name" value="PROTEIN_KINASE_ST"/>
    <property type="match status" value="1"/>
</dbReference>
<feature type="transmembrane region" description="Helical" evidence="9">
    <location>
        <begin position="491"/>
        <end position="512"/>
    </location>
</feature>
<dbReference type="GO" id="GO:0004674">
    <property type="term" value="F:protein serine/threonine kinase activity"/>
    <property type="evidence" value="ECO:0007669"/>
    <property type="project" value="UniProtKB-KW"/>
</dbReference>
<keyword evidence="9" id="KW-1133">Transmembrane helix</keyword>
<organism evidence="11 12">
    <name type="scientific">Gomphosphaeria aponina SAG 52.96 = DSM 107014</name>
    <dbReference type="NCBI Taxonomy" id="1521640"/>
    <lineage>
        <taxon>Bacteria</taxon>
        <taxon>Bacillati</taxon>
        <taxon>Cyanobacteriota</taxon>
        <taxon>Cyanophyceae</taxon>
        <taxon>Oscillatoriophycideae</taxon>
        <taxon>Chroococcales</taxon>
        <taxon>Gomphosphaeriaceae</taxon>
        <taxon>Gomphosphaeria</taxon>
    </lineage>
</organism>
<reference evidence="11" key="1">
    <citation type="submission" date="2021-02" db="EMBL/GenBank/DDBJ databases">
        <title>Metagenome analyses of Stigonema ocellatum DSM 106950, Chlorogloea purpurea SAG 13.99 and Gomphosphaeria aponina DSM 107014.</title>
        <authorList>
            <person name="Marter P."/>
            <person name="Huang S."/>
        </authorList>
    </citation>
    <scope>NUCLEOTIDE SEQUENCE</scope>
    <source>
        <strain evidence="11">JP213</strain>
    </source>
</reference>
<evidence type="ECO:0000256" key="2">
    <source>
        <dbReference type="ARBA" id="ARBA00022527"/>
    </source>
</evidence>